<dbReference type="SUPFAM" id="SSF56672">
    <property type="entry name" value="DNA/RNA polymerases"/>
    <property type="match status" value="1"/>
</dbReference>
<dbReference type="CDD" id="cd09272">
    <property type="entry name" value="RNase_HI_RT_Ty1"/>
    <property type="match status" value="1"/>
</dbReference>
<sequence>RRLIGKLIYLTNTRLDIAYAVQQLSQYMSAPTNIHLQAAFRILRYLKGSPRSGLFFAGLFFAATGTPQLRAFSDSDWAGCKDSRKSTTGFLVYLGSSLISWQSKKQSTVSRSSSEAEYRALASTACELQWLTYILQDIGVAFIQPATLYCDNQSAIQIATNPVFHERTKHIEIDCHIIRHKVTAGLVKLLSVSSSMQLADIFTKALPPATFQHLCNKLGMMNIH</sequence>
<organism evidence="1">
    <name type="scientific">Glycine soja</name>
    <name type="common">Wild soybean</name>
    <dbReference type="NCBI Taxonomy" id="3848"/>
    <lineage>
        <taxon>Eukaryota</taxon>
        <taxon>Viridiplantae</taxon>
        <taxon>Streptophyta</taxon>
        <taxon>Embryophyta</taxon>
        <taxon>Tracheophyta</taxon>
        <taxon>Spermatophyta</taxon>
        <taxon>Magnoliopsida</taxon>
        <taxon>eudicotyledons</taxon>
        <taxon>Gunneridae</taxon>
        <taxon>Pentapetalae</taxon>
        <taxon>rosids</taxon>
        <taxon>fabids</taxon>
        <taxon>Fabales</taxon>
        <taxon>Fabaceae</taxon>
        <taxon>Papilionoideae</taxon>
        <taxon>50 kb inversion clade</taxon>
        <taxon>NPAAA clade</taxon>
        <taxon>indigoferoid/millettioid clade</taxon>
        <taxon>Phaseoleae</taxon>
        <taxon>Glycine</taxon>
        <taxon>Glycine subgen. Soja</taxon>
    </lineage>
</organism>
<accession>A0A0B2RRM7</accession>
<keyword evidence="1" id="KW-0808">Transferase</keyword>
<dbReference type="Proteomes" id="UP000053555">
    <property type="component" value="Unassembled WGS sequence"/>
</dbReference>
<dbReference type="PANTHER" id="PTHR11439:SF470">
    <property type="entry name" value="CYSTEINE-RICH RLK (RECEPTOR-LIKE PROTEIN KINASE) 8"/>
    <property type="match status" value="1"/>
</dbReference>
<name>A0A0B2RRM7_GLYSO</name>
<dbReference type="GO" id="GO:0052923">
    <property type="term" value="F:all-trans-nonaprenyl-diphosphate synthase (geranyl-diphosphate specific) activity"/>
    <property type="evidence" value="ECO:0007669"/>
    <property type="project" value="UniProtKB-EC"/>
</dbReference>
<evidence type="ECO:0000313" key="1">
    <source>
        <dbReference type="EMBL" id="KHN34462.1"/>
    </source>
</evidence>
<reference evidence="1" key="1">
    <citation type="submission" date="2014-07" db="EMBL/GenBank/DDBJ databases">
        <title>Identification of a novel salt tolerance gene in wild soybean by whole-genome sequencing.</title>
        <authorList>
            <person name="Lam H.-M."/>
            <person name="Qi X."/>
            <person name="Li M.-W."/>
            <person name="Liu X."/>
            <person name="Xie M."/>
            <person name="Ni M."/>
            <person name="Xu X."/>
        </authorList>
    </citation>
    <scope>NUCLEOTIDE SEQUENCE [LARGE SCALE GENOMIC DNA]</scope>
    <source>
        <tissue evidence="1">Root</tissue>
    </source>
</reference>
<feature type="non-terminal residue" evidence="1">
    <location>
        <position position="224"/>
    </location>
</feature>
<gene>
    <name evidence="1" type="ORF">glysoja_037940</name>
</gene>
<dbReference type="AlphaFoldDB" id="A0A0B2RRM7"/>
<feature type="non-terminal residue" evidence="1">
    <location>
        <position position="1"/>
    </location>
</feature>
<dbReference type="InterPro" id="IPR043502">
    <property type="entry name" value="DNA/RNA_pol_sf"/>
</dbReference>
<dbReference type="EC" id="2.5.1.84" evidence="1"/>
<proteinExistence type="predicted"/>
<dbReference type="EMBL" id="KN649015">
    <property type="protein sequence ID" value="KHN34462.1"/>
    <property type="molecule type" value="Genomic_DNA"/>
</dbReference>
<protein>
    <submittedName>
        <fullName evidence="1">Copia protein</fullName>
        <ecNumber evidence="1">2.5.1.84</ecNumber>
    </submittedName>
</protein>
<dbReference type="PANTHER" id="PTHR11439">
    <property type="entry name" value="GAG-POL-RELATED RETROTRANSPOSON"/>
    <property type="match status" value="1"/>
</dbReference>